<evidence type="ECO:0000256" key="1">
    <source>
        <dbReference type="ARBA" id="ARBA00006328"/>
    </source>
</evidence>
<evidence type="ECO:0000313" key="5">
    <source>
        <dbReference type="Proteomes" id="UP001601444"/>
    </source>
</evidence>
<keyword evidence="5" id="KW-1185">Reference proteome</keyword>
<dbReference type="Gene3D" id="3.40.50.720">
    <property type="entry name" value="NAD(P)-binding Rossmann-like Domain"/>
    <property type="match status" value="1"/>
</dbReference>
<organism evidence="4 5">
    <name type="scientific">Nocardia thailandica</name>
    <dbReference type="NCBI Taxonomy" id="257275"/>
    <lineage>
        <taxon>Bacteria</taxon>
        <taxon>Bacillati</taxon>
        <taxon>Actinomycetota</taxon>
        <taxon>Actinomycetes</taxon>
        <taxon>Mycobacteriales</taxon>
        <taxon>Nocardiaceae</taxon>
        <taxon>Nocardia</taxon>
    </lineage>
</organism>
<sequence length="296" mass="31516">MSSNVSAPIVVIGATGRQGSATVAHLLARGCPVRAFVRDPQSVAARRLAAAGAELVTGDLDDGAAVKSALDGAHGVFLMLTMMEGVHITEAGLAAEKRRGERVIDAARAAGVDHVVYSSLRGAGLRTNVTYYKVKEHLEAYLADSGVPATVLRPAFFMDNFDTLNRPALDDDGTLVVNLAVREDIPLSLIAVTDIGAFAAIAFTRPDDYRGATVSLAGDRLTPPQIAAAFGAVTGRSARSNRIPIQAVRAFDEHVAEMFEQFDAAPYLGIDIGELRRAHPELLDFPGWLARSGWRR</sequence>
<feature type="domain" description="NmrA-like" evidence="3">
    <location>
        <begin position="9"/>
        <end position="262"/>
    </location>
</feature>
<dbReference type="Proteomes" id="UP001601444">
    <property type="component" value="Unassembled WGS sequence"/>
</dbReference>
<keyword evidence="2" id="KW-0521">NADP</keyword>
<comment type="similarity">
    <text evidence="1">Belongs to the NmrA-type oxidoreductase family.</text>
</comment>
<dbReference type="InterPro" id="IPR051164">
    <property type="entry name" value="NmrA-like_oxidored"/>
</dbReference>
<comment type="caution">
    <text evidence="4">The sequence shown here is derived from an EMBL/GenBank/DDBJ whole genome shotgun (WGS) entry which is preliminary data.</text>
</comment>
<evidence type="ECO:0000259" key="3">
    <source>
        <dbReference type="Pfam" id="PF05368"/>
    </source>
</evidence>
<dbReference type="EMBL" id="JBIAMX010000016">
    <property type="protein sequence ID" value="MFF0545872.1"/>
    <property type="molecule type" value="Genomic_DNA"/>
</dbReference>
<dbReference type="InterPro" id="IPR008030">
    <property type="entry name" value="NmrA-like"/>
</dbReference>
<dbReference type="SUPFAM" id="SSF51735">
    <property type="entry name" value="NAD(P)-binding Rossmann-fold domains"/>
    <property type="match status" value="1"/>
</dbReference>
<dbReference type="InterPro" id="IPR036291">
    <property type="entry name" value="NAD(P)-bd_dom_sf"/>
</dbReference>
<reference evidence="4 5" key="1">
    <citation type="submission" date="2024-10" db="EMBL/GenBank/DDBJ databases">
        <title>The Natural Products Discovery Center: Release of the First 8490 Sequenced Strains for Exploring Actinobacteria Biosynthetic Diversity.</title>
        <authorList>
            <person name="Kalkreuter E."/>
            <person name="Kautsar S.A."/>
            <person name="Yang D."/>
            <person name="Bader C.D."/>
            <person name="Teijaro C.N."/>
            <person name="Fluegel L."/>
            <person name="Davis C.M."/>
            <person name="Simpson J.R."/>
            <person name="Lauterbach L."/>
            <person name="Steele A.D."/>
            <person name="Gui C."/>
            <person name="Meng S."/>
            <person name="Li G."/>
            <person name="Viehrig K."/>
            <person name="Ye F."/>
            <person name="Su P."/>
            <person name="Kiefer A.F."/>
            <person name="Nichols A."/>
            <person name="Cepeda A.J."/>
            <person name="Yan W."/>
            <person name="Fan B."/>
            <person name="Jiang Y."/>
            <person name="Adhikari A."/>
            <person name="Zheng C.-J."/>
            <person name="Schuster L."/>
            <person name="Cowan T.M."/>
            <person name="Smanski M.J."/>
            <person name="Chevrette M.G."/>
            <person name="De Carvalho L.P.S."/>
            <person name="Shen B."/>
        </authorList>
    </citation>
    <scope>NUCLEOTIDE SEQUENCE [LARGE SCALE GENOMIC DNA]</scope>
    <source>
        <strain evidence="4 5">NPDC004045</strain>
    </source>
</reference>
<gene>
    <name evidence="4" type="ORF">ACFYTF_23825</name>
</gene>
<name>A0ABW6PTX0_9NOCA</name>
<protein>
    <submittedName>
        <fullName evidence="4">NmrA/HSCARG family protein</fullName>
    </submittedName>
</protein>
<accession>A0ABW6PTX0</accession>
<dbReference type="RefSeq" id="WP_387702304.1">
    <property type="nucleotide sequence ID" value="NZ_JBIAMX010000016.1"/>
</dbReference>
<proteinExistence type="inferred from homology"/>
<dbReference type="Gene3D" id="3.90.25.10">
    <property type="entry name" value="UDP-galactose 4-epimerase, domain 1"/>
    <property type="match status" value="1"/>
</dbReference>
<evidence type="ECO:0000256" key="2">
    <source>
        <dbReference type="ARBA" id="ARBA00022857"/>
    </source>
</evidence>
<dbReference type="Pfam" id="PF05368">
    <property type="entry name" value="NmrA"/>
    <property type="match status" value="1"/>
</dbReference>
<evidence type="ECO:0000313" key="4">
    <source>
        <dbReference type="EMBL" id="MFF0545872.1"/>
    </source>
</evidence>
<dbReference type="PANTHER" id="PTHR42748">
    <property type="entry name" value="NITROGEN METABOLITE REPRESSION PROTEIN NMRA FAMILY MEMBER"/>
    <property type="match status" value="1"/>
</dbReference>
<dbReference type="CDD" id="cd05251">
    <property type="entry name" value="NmrA_like_SDR_a"/>
    <property type="match status" value="1"/>
</dbReference>
<dbReference type="PANTHER" id="PTHR42748:SF7">
    <property type="entry name" value="NMRA LIKE REDOX SENSOR 1-RELATED"/>
    <property type="match status" value="1"/>
</dbReference>